<gene>
    <name evidence="2" type="ORF">QE408_000727</name>
</gene>
<keyword evidence="1" id="KW-0472">Membrane</keyword>
<reference evidence="2 3" key="1">
    <citation type="submission" date="2023-07" db="EMBL/GenBank/DDBJ databases">
        <title>Functional and genomic diversity of the sorghum phyllosphere microbiome.</title>
        <authorList>
            <person name="Shade A."/>
        </authorList>
    </citation>
    <scope>NUCLEOTIDE SEQUENCE [LARGE SCALE GENOMIC DNA]</scope>
    <source>
        <strain evidence="2 3">SORGH_AS_1126</strain>
    </source>
</reference>
<name>A0ABU0UF89_9HYPH</name>
<dbReference type="Proteomes" id="UP001224781">
    <property type="component" value="Unassembled WGS sequence"/>
</dbReference>
<evidence type="ECO:0000313" key="2">
    <source>
        <dbReference type="EMBL" id="MDQ1183605.1"/>
    </source>
</evidence>
<evidence type="ECO:0008006" key="4">
    <source>
        <dbReference type="Google" id="ProtNLM"/>
    </source>
</evidence>
<organism evidence="2 3">
    <name type="scientific">Agrobacterium larrymoorei</name>
    <dbReference type="NCBI Taxonomy" id="160699"/>
    <lineage>
        <taxon>Bacteria</taxon>
        <taxon>Pseudomonadati</taxon>
        <taxon>Pseudomonadota</taxon>
        <taxon>Alphaproteobacteria</taxon>
        <taxon>Hyphomicrobiales</taxon>
        <taxon>Rhizobiaceae</taxon>
        <taxon>Rhizobium/Agrobacterium group</taxon>
        <taxon>Agrobacterium</taxon>
    </lineage>
</organism>
<accession>A0ABU0UF89</accession>
<proteinExistence type="predicted"/>
<evidence type="ECO:0000256" key="1">
    <source>
        <dbReference type="SAM" id="Phobius"/>
    </source>
</evidence>
<keyword evidence="3" id="KW-1185">Reference proteome</keyword>
<dbReference type="RefSeq" id="WP_306928614.1">
    <property type="nucleotide sequence ID" value="NZ_JAUTBL010000001.1"/>
</dbReference>
<dbReference type="EMBL" id="JAUTBL010000001">
    <property type="protein sequence ID" value="MDQ1183605.1"/>
    <property type="molecule type" value="Genomic_DNA"/>
</dbReference>
<dbReference type="InterPro" id="IPR019647">
    <property type="entry name" value="PhoP_reg_network_YrbL"/>
</dbReference>
<protein>
    <recommendedName>
        <fullName evidence="4">PhoP regulatory network protein YrbL</fullName>
    </recommendedName>
</protein>
<sequence length="246" mass="27827">MMSVLASLGDDFQSPLRLLEKPLASGMSREVYALPGTNMLVKVQTKIPPRRYFQKIRLLYLVRRFYKAVVPLRRELREYERVAQEGPSTARHLQHFAGIVSTNKGTGILVKAVRRKNGALAMTLQDAIESGQYSRETDAALSEFLDWLIKSNIVAVDVHLKNIVVDEKNGALVLIDGIGDKTFLPVRSWFSWLNRNYKKRLARSIQSEVAHRFMKLALSNRTLLFLLMFAGMIVGIDISDGHLIDG</sequence>
<evidence type="ECO:0000313" key="3">
    <source>
        <dbReference type="Proteomes" id="UP001224781"/>
    </source>
</evidence>
<feature type="transmembrane region" description="Helical" evidence="1">
    <location>
        <begin position="222"/>
        <end position="244"/>
    </location>
</feature>
<keyword evidence="1" id="KW-1133">Transmembrane helix</keyword>
<keyword evidence="1" id="KW-0812">Transmembrane</keyword>
<comment type="caution">
    <text evidence="2">The sequence shown here is derived from an EMBL/GenBank/DDBJ whole genome shotgun (WGS) entry which is preliminary data.</text>
</comment>
<dbReference type="Pfam" id="PF10707">
    <property type="entry name" value="YrbL-PhoP_reg"/>
    <property type="match status" value="1"/>
</dbReference>